<dbReference type="GO" id="GO:0019288">
    <property type="term" value="P:isopentenyl diphosphate biosynthetic process, methylerythritol 4-phosphate pathway"/>
    <property type="evidence" value="ECO:0007669"/>
    <property type="project" value="UniProtKB-UniRule"/>
</dbReference>
<dbReference type="NCBIfam" id="NF011202">
    <property type="entry name" value="PRK14608.1"/>
    <property type="match status" value="1"/>
</dbReference>
<dbReference type="Pfam" id="PF08544">
    <property type="entry name" value="GHMP_kinases_C"/>
    <property type="match status" value="1"/>
</dbReference>
<sequence length="274" mass="28317">MADRRFFAPAKINLALHVTGRRDDGYHVLSSLVAFADVGDWVTASPAGAWSLTVDGPFSEGVPADDSNLVLKAAMATDGPPAAFTLEKNLPPASGIGGGTADAAAALRALRAMDGRAFPNAPERIGADLPVCLLGRACLMEGIGERVEPLPALPPLHAVLVNPRVAVGTGDVFRGLATTDNAPLPRPAPWSDARALAEWLSAQRNDLEDPARAACPAIGVVLARLQATEPLIARMSGSGATCFALYTAAPQARVAAETLAAAHPGWWVRATALA</sequence>
<dbReference type="InterPro" id="IPR014721">
    <property type="entry name" value="Ribsml_uS5_D2-typ_fold_subgr"/>
</dbReference>
<comment type="caution">
    <text evidence="10">Lacks conserved residue(s) required for the propagation of feature annotation.</text>
</comment>
<dbReference type="InterPro" id="IPR004424">
    <property type="entry name" value="IspE"/>
</dbReference>
<keyword evidence="8 10" id="KW-0414">Isoprene biosynthesis</keyword>
<dbReference type="EMBL" id="FQZA01000003">
    <property type="protein sequence ID" value="SHI87007.1"/>
    <property type="molecule type" value="Genomic_DNA"/>
</dbReference>
<evidence type="ECO:0000256" key="8">
    <source>
        <dbReference type="ARBA" id="ARBA00023229"/>
    </source>
</evidence>
<name>A0A1M6ENA8_9RHOB</name>
<keyword evidence="6 10" id="KW-0418">Kinase</keyword>
<dbReference type="GO" id="GO:0050515">
    <property type="term" value="F:4-(cytidine 5'-diphospho)-2-C-methyl-D-erythritol kinase activity"/>
    <property type="evidence" value="ECO:0007669"/>
    <property type="project" value="UniProtKB-UniRule"/>
</dbReference>
<dbReference type="SUPFAM" id="SSF54211">
    <property type="entry name" value="Ribosomal protein S5 domain 2-like"/>
    <property type="match status" value="1"/>
</dbReference>
<dbReference type="STRING" id="313368.SAMN04488012_103162"/>
<comment type="function">
    <text evidence="10">Catalyzes the phosphorylation of the position 2 hydroxy group of 4-diphosphocytidyl-2C-methyl-D-erythritol.</text>
</comment>
<dbReference type="GO" id="GO:0005524">
    <property type="term" value="F:ATP binding"/>
    <property type="evidence" value="ECO:0007669"/>
    <property type="project" value="UniProtKB-UniRule"/>
</dbReference>
<evidence type="ECO:0000256" key="6">
    <source>
        <dbReference type="ARBA" id="ARBA00022777"/>
    </source>
</evidence>
<keyword evidence="5 10" id="KW-0547">Nucleotide-binding</keyword>
<organism evidence="13 14">
    <name type="scientific">Palleronia salina</name>
    <dbReference type="NCBI Taxonomy" id="313368"/>
    <lineage>
        <taxon>Bacteria</taxon>
        <taxon>Pseudomonadati</taxon>
        <taxon>Pseudomonadota</taxon>
        <taxon>Alphaproteobacteria</taxon>
        <taxon>Rhodobacterales</taxon>
        <taxon>Roseobacteraceae</taxon>
        <taxon>Palleronia</taxon>
    </lineage>
</organism>
<feature type="active site" evidence="10">
    <location>
        <position position="128"/>
    </location>
</feature>
<comment type="pathway">
    <text evidence="10">Isoprenoid biosynthesis; isopentenyl diphosphate biosynthesis via DXP pathway; isopentenyl diphosphate from 1-deoxy-D-xylulose 5-phosphate: step 3/6.</text>
</comment>
<evidence type="ECO:0000256" key="2">
    <source>
        <dbReference type="ARBA" id="ARBA00012052"/>
    </source>
</evidence>
<keyword evidence="14" id="KW-1185">Reference proteome</keyword>
<dbReference type="InterPro" id="IPR013750">
    <property type="entry name" value="GHMP_kinase_C_dom"/>
</dbReference>
<comment type="catalytic activity">
    <reaction evidence="10">
        <text>4-CDP-2-C-methyl-D-erythritol + ATP = 4-CDP-2-C-methyl-D-erythritol 2-phosphate + ADP + H(+)</text>
        <dbReference type="Rhea" id="RHEA:18437"/>
        <dbReference type="ChEBI" id="CHEBI:15378"/>
        <dbReference type="ChEBI" id="CHEBI:30616"/>
        <dbReference type="ChEBI" id="CHEBI:57823"/>
        <dbReference type="ChEBI" id="CHEBI:57919"/>
        <dbReference type="ChEBI" id="CHEBI:456216"/>
        <dbReference type="EC" id="2.7.1.148"/>
    </reaction>
</comment>
<evidence type="ECO:0000313" key="14">
    <source>
        <dbReference type="Proteomes" id="UP000184040"/>
    </source>
</evidence>
<evidence type="ECO:0000259" key="12">
    <source>
        <dbReference type="Pfam" id="PF08544"/>
    </source>
</evidence>
<reference evidence="13 14" key="1">
    <citation type="submission" date="2016-11" db="EMBL/GenBank/DDBJ databases">
        <authorList>
            <person name="Jaros S."/>
            <person name="Januszkiewicz K."/>
            <person name="Wedrychowicz H."/>
        </authorList>
    </citation>
    <scope>NUCLEOTIDE SEQUENCE [LARGE SCALE GENOMIC DNA]</scope>
    <source>
        <strain evidence="13 14">DSM 26892</strain>
    </source>
</reference>
<dbReference type="InterPro" id="IPR006204">
    <property type="entry name" value="GHMP_kinase_N_dom"/>
</dbReference>
<evidence type="ECO:0000313" key="13">
    <source>
        <dbReference type="EMBL" id="SHI87007.1"/>
    </source>
</evidence>
<accession>A0A1M6ENA8</accession>
<feature type="domain" description="GHMP kinase C-terminal" evidence="12">
    <location>
        <begin position="192"/>
        <end position="256"/>
    </location>
</feature>
<keyword evidence="4 10" id="KW-0808">Transferase</keyword>
<feature type="domain" description="GHMP kinase N-terminal" evidence="11">
    <location>
        <begin position="68"/>
        <end position="115"/>
    </location>
</feature>
<dbReference type="RefSeq" id="WP_073127854.1">
    <property type="nucleotide sequence ID" value="NZ_FQZA01000003.1"/>
</dbReference>
<evidence type="ECO:0000256" key="3">
    <source>
        <dbReference type="ARBA" id="ARBA00017473"/>
    </source>
</evidence>
<dbReference type="HAMAP" id="MF_00061">
    <property type="entry name" value="IspE"/>
    <property type="match status" value="1"/>
</dbReference>
<evidence type="ECO:0000256" key="5">
    <source>
        <dbReference type="ARBA" id="ARBA00022741"/>
    </source>
</evidence>
<dbReference type="Gene3D" id="3.30.70.890">
    <property type="entry name" value="GHMP kinase, C-terminal domain"/>
    <property type="match status" value="1"/>
</dbReference>
<dbReference type="InterPro" id="IPR020568">
    <property type="entry name" value="Ribosomal_Su5_D2-typ_SF"/>
</dbReference>
<proteinExistence type="inferred from homology"/>
<dbReference type="PANTHER" id="PTHR43527:SF2">
    <property type="entry name" value="4-DIPHOSPHOCYTIDYL-2-C-METHYL-D-ERYTHRITOL KINASE, CHLOROPLASTIC"/>
    <property type="match status" value="1"/>
</dbReference>
<comment type="similarity">
    <text evidence="1 10">Belongs to the GHMP kinase family. IspE subfamily.</text>
</comment>
<evidence type="ECO:0000256" key="9">
    <source>
        <dbReference type="ARBA" id="ARBA00032554"/>
    </source>
</evidence>
<dbReference type="Proteomes" id="UP000184040">
    <property type="component" value="Unassembled WGS sequence"/>
</dbReference>
<evidence type="ECO:0000256" key="7">
    <source>
        <dbReference type="ARBA" id="ARBA00022840"/>
    </source>
</evidence>
<dbReference type="SUPFAM" id="SSF55060">
    <property type="entry name" value="GHMP Kinase, C-terminal domain"/>
    <property type="match status" value="1"/>
</dbReference>
<evidence type="ECO:0000256" key="1">
    <source>
        <dbReference type="ARBA" id="ARBA00009684"/>
    </source>
</evidence>
<dbReference type="Gene3D" id="3.30.230.10">
    <property type="match status" value="1"/>
</dbReference>
<dbReference type="PIRSF" id="PIRSF010376">
    <property type="entry name" value="IspE"/>
    <property type="match status" value="1"/>
</dbReference>
<dbReference type="Pfam" id="PF00288">
    <property type="entry name" value="GHMP_kinases_N"/>
    <property type="match status" value="1"/>
</dbReference>
<dbReference type="PANTHER" id="PTHR43527">
    <property type="entry name" value="4-DIPHOSPHOCYTIDYL-2-C-METHYL-D-ERYTHRITOL KINASE, CHLOROPLASTIC"/>
    <property type="match status" value="1"/>
</dbReference>
<dbReference type="EC" id="2.7.1.148" evidence="2 10"/>
<dbReference type="UniPathway" id="UPA00056">
    <property type="reaction ID" value="UER00094"/>
</dbReference>
<evidence type="ECO:0000259" key="11">
    <source>
        <dbReference type="Pfam" id="PF00288"/>
    </source>
</evidence>
<gene>
    <name evidence="10" type="primary">ispE</name>
    <name evidence="13" type="ORF">SAMN04488012_103162</name>
</gene>
<dbReference type="GO" id="GO:0016114">
    <property type="term" value="P:terpenoid biosynthetic process"/>
    <property type="evidence" value="ECO:0007669"/>
    <property type="project" value="InterPro"/>
</dbReference>
<dbReference type="AlphaFoldDB" id="A0A1M6ENA8"/>
<evidence type="ECO:0000256" key="10">
    <source>
        <dbReference type="HAMAP-Rule" id="MF_00061"/>
    </source>
</evidence>
<dbReference type="InterPro" id="IPR036554">
    <property type="entry name" value="GHMP_kinase_C_sf"/>
</dbReference>
<feature type="active site" evidence="10">
    <location>
        <position position="11"/>
    </location>
</feature>
<evidence type="ECO:0000256" key="4">
    <source>
        <dbReference type="ARBA" id="ARBA00022679"/>
    </source>
</evidence>
<protein>
    <recommendedName>
        <fullName evidence="3 10">4-diphosphocytidyl-2-C-methyl-D-erythritol kinase</fullName>
        <shortName evidence="10">CMK</shortName>
        <ecNumber evidence="2 10">2.7.1.148</ecNumber>
    </recommendedName>
    <alternativeName>
        <fullName evidence="9 10">4-(cytidine-5'-diphospho)-2-C-methyl-D-erythritol kinase</fullName>
    </alternativeName>
</protein>
<keyword evidence="7 10" id="KW-0067">ATP-binding</keyword>